<name>A0A1H8MLS1_9PROT</name>
<evidence type="ECO:0000313" key="3">
    <source>
        <dbReference type="EMBL" id="SEO18325.1"/>
    </source>
</evidence>
<dbReference type="RefSeq" id="WP_074748439.1">
    <property type="nucleotide sequence ID" value="NZ_FOCT01000013.1"/>
</dbReference>
<dbReference type="Proteomes" id="UP000183898">
    <property type="component" value="Unassembled WGS sequence"/>
</dbReference>
<feature type="transmembrane region" description="Helical" evidence="1">
    <location>
        <begin position="6"/>
        <end position="24"/>
    </location>
</feature>
<keyword evidence="1" id="KW-0812">Transmembrane</keyword>
<keyword evidence="1" id="KW-0472">Membrane</keyword>
<evidence type="ECO:0000256" key="1">
    <source>
        <dbReference type="SAM" id="Phobius"/>
    </source>
</evidence>
<dbReference type="AlphaFoldDB" id="A0A1H8MLS1"/>
<dbReference type="EMBL" id="FOCT01000013">
    <property type="protein sequence ID" value="SEO18325.1"/>
    <property type="molecule type" value="Genomic_DNA"/>
</dbReference>
<dbReference type="Gene3D" id="1.10.287.110">
    <property type="entry name" value="DnaJ domain"/>
    <property type="match status" value="1"/>
</dbReference>
<evidence type="ECO:0000259" key="2">
    <source>
        <dbReference type="PROSITE" id="PS50076"/>
    </source>
</evidence>
<evidence type="ECO:0000313" key="4">
    <source>
        <dbReference type="Proteomes" id="UP000183898"/>
    </source>
</evidence>
<dbReference type="Pfam" id="PF00226">
    <property type="entry name" value="DnaJ"/>
    <property type="match status" value="1"/>
</dbReference>
<organism evidence="3 4">
    <name type="scientific">Nitrosospira multiformis</name>
    <dbReference type="NCBI Taxonomy" id="1231"/>
    <lineage>
        <taxon>Bacteria</taxon>
        <taxon>Pseudomonadati</taxon>
        <taxon>Pseudomonadota</taxon>
        <taxon>Betaproteobacteria</taxon>
        <taxon>Nitrosomonadales</taxon>
        <taxon>Nitrosomonadaceae</taxon>
        <taxon>Nitrosospira</taxon>
    </lineage>
</organism>
<dbReference type="InterPro" id="IPR036869">
    <property type="entry name" value="J_dom_sf"/>
</dbReference>
<protein>
    <submittedName>
        <fullName evidence="3">DnaJ like chaperone protein</fullName>
    </submittedName>
</protein>
<feature type="domain" description="J" evidence="2">
    <location>
        <begin position="48"/>
        <end position="115"/>
    </location>
</feature>
<dbReference type="SMART" id="SM00271">
    <property type="entry name" value="DnaJ"/>
    <property type="match status" value="1"/>
</dbReference>
<dbReference type="PROSITE" id="PS50076">
    <property type="entry name" value="DNAJ_2"/>
    <property type="match status" value="1"/>
</dbReference>
<dbReference type="CDD" id="cd06257">
    <property type="entry name" value="DnaJ"/>
    <property type="match status" value="1"/>
</dbReference>
<sequence length="115" mass="12857">MSTIEIFVIILGLYCGYWIISKLISPKLEAQKQTSSAEPANEGCNLAPWYITLNVPSDAGVEEIRCSYKILMSQYHPDKVASLGEELKVLAERKSKEIVTAYRYAMKLHGASKDT</sequence>
<reference evidence="3 4" key="1">
    <citation type="submission" date="2016-10" db="EMBL/GenBank/DDBJ databases">
        <authorList>
            <person name="de Groot N.N."/>
        </authorList>
    </citation>
    <scope>NUCLEOTIDE SEQUENCE [LARGE SCALE GENOMIC DNA]</scope>
    <source>
        <strain evidence="3 4">Nl18</strain>
    </source>
</reference>
<keyword evidence="1" id="KW-1133">Transmembrane helix</keyword>
<accession>A0A1H8MLS1</accession>
<proteinExistence type="predicted"/>
<gene>
    <name evidence="3" type="ORF">SAMN05216404_11331</name>
</gene>
<dbReference type="SUPFAM" id="SSF46565">
    <property type="entry name" value="Chaperone J-domain"/>
    <property type="match status" value="1"/>
</dbReference>
<dbReference type="InterPro" id="IPR001623">
    <property type="entry name" value="DnaJ_domain"/>
</dbReference>